<organism evidence="2 3">
    <name type="scientific">Natronococcus jeotgali DSM 18795</name>
    <dbReference type="NCBI Taxonomy" id="1227498"/>
    <lineage>
        <taxon>Archaea</taxon>
        <taxon>Methanobacteriati</taxon>
        <taxon>Methanobacteriota</taxon>
        <taxon>Stenosarchaea group</taxon>
        <taxon>Halobacteria</taxon>
        <taxon>Halobacteriales</taxon>
        <taxon>Natrialbaceae</taxon>
        <taxon>Natronococcus</taxon>
    </lineage>
</organism>
<evidence type="ECO:0000313" key="3">
    <source>
        <dbReference type="Proteomes" id="UP000011531"/>
    </source>
</evidence>
<accession>L9X0W8</accession>
<keyword evidence="3" id="KW-1185">Reference proteome</keyword>
<dbReference type="Proteomes" id="UP000011531">
    <property type="component" value="Unassembled WGS sequence"/>
</dbReference>
<protein>
    <submittedName>
        <fullName evidence="2">Uncharacterized protein</fullName>
    </submittedName>
</protein>
<evidence type="ECO:0000256" key="1">
    <source>
        <dbReference type="SAM" id="MobiDB-lite"/>
    </source>
</evidence>
<comment type="caution">
    <text evidence="2">The sequence shown here is derived from an EMBL/GenBank/DDBJ whole genome shotgun (WGS) entry which is preliminary data.</text>
</comment>
<evidence type="ECO:0000313" key="2">
    <source>
        <dbReference type="EMBL" id="ELY54243.1"/>
    </source>
</evidence>
<dbReference type="AlphaFoldDB" id="L9X0W8"/>
<proteinExistence type="predicted"/>
<dbReference type="EMBL" id="AOIA01000141">
    <property type="protein sequence ID" value="ELY54243.1"/>
    <property type="molecule type" value="Genomic_DNA"/>
</dbReference>
<reference evidence="2 3" key="1">
    <citation type="journal article" date="2014" name="PLoS Genet.">
        <title>Phylogenetically driven sequencing of extremely halophilic archaea reveals strategies for static and dynamic osmo-response.</title>
        <authorList>
            <person name="Becker E.A."/>
            <person name="Seitzer P.M."/>
            <person name="Tritt A."/>
            <person name="Larsen D."/>
            <person name="Krusor M."/>
            <person name="Yao A.I."/>
            <person name="Wu D."/>
            <person name="Madern D."/>
            <person name="Eisen J.A."/>
            <person name="Darling A.E."/>
            <person name="Facciotti M.T."/>
        </authorList>
    </citation>
    <scope>NUCLEOTIDE SEQUENCE [LARGE SCALE GENOMIC DNA]</scope>
    <source>
        <strain evidence="2 3">DSM 18795</strain>
    </source>
</reference>
<gene>
    <name evidence="2" type="ORF">C492_16738</name>
</gene>
<feature type="region of interest" description="Disordered" evidence="1">
    <location>
        <begin position="73"/>
        <end position="96"/>
    </location>
</feature>
<sequence>MTVVERDVGWRPQGIASHDRASVVRYDHAPSLRAILLTVAPLREDRSLALREPREAVSEANRPLVTVVSTLGSRAVPERGEPSTRRRRRLDGAVAQ</sequence>
<name>L9X0W8_9EURY</name>